<dbReference type="PANTHER" id="PTHR30055">
    <property type="entry name" value="HTH-TYPE TRANSCRIPTIONAL REGULATOR RUTR"/>
    <property type="match status" value="1"/>
</dbReference>
<evidence type="ECO:0000256" key="3">
    <source>
        <dbReference type="ARBA" id="ARBA00023163"/>
    </source>
</evidence>
<name>A0A4Q1K0T4_9GAMM</name>
<keyword evidence="2 4" id="KW-0238">DNA-binding</keyword>
<evidence type="ECO:0000259" key="6">
    <source>
        <dbReference type="PROSITE" id="PS50977"/>
    </source>
</evidence>
<feature type="region of interest" description="Disordered" evidence="5">
    <location>
        <begin position="1"/>
        <end position="25"/>
    </location>
</feature>
<dbReference type="InterPro" id="IPR009057">
    <property type="entry name" value="Homeodomain-like_sf"/>
</dbReference>
<dbReference type="Gene3D" id="1.10.10.60">
    <property type="entry name" value="Homeodomain-like"/>
    <property type="match status" value="1"/>
</dbReference>
<gene>
    <name evidence="7" type="ORF">EPA99_03225</name>
</gene>
<dbReference type="SUPFAM" id="SSF48498">
    <property type="entry name" value="Tetracyclin repressor-like, C-terminal domain"/>
    <property type="match status" value="1"/>
</dbReference>
<dbReference type="AlphaFoldDB" id="A0A4Q1K0T4"/>
<dbReference type="FunFam" id="1.10.10.60:FF:000141">
    <property type="entry name" value="TetR family transcriptional regulator"/>
    <property type="match status" value="1"/>
</dbReference>
<dbReference type="InterPro" id="IPR001647">
    <property type="entry name" value="HTH_TetR"/>
</dbReference>
<dbReference type="Gene3D" id="1.10.357.10">
    <property type="entry name" value="Tetracycline Repressor, domain 2"/>
    <property type="match status" value="1"/>
</dbReference>
<dbReference type="SUPFAM" id="SSF46689">
    <property type="entry name" value="Homeodomain-like"/>
    <property type="match status" value="1"/>
</dbReference>
<keyword evidence="8" id="KW-1185">Reference proteome</keyword>
<reference evidence="7 8" key="1">
    <citation type="submission" date="2019-01" db="EMBL/GenBank/DDBJ databases">
        <title>Pseudoxanthomonas composti sp. nov., isolated from compost.</title>
        <authorList>
            <person name="Yang G."/>
        </authorList>
    </citation>
    <scope>NUCLEOTIDE SEQUENCE [LARGE SCALE GENOMIC DNA]</scope>
    <source>
        <strain evidence="7 8">GSS15</strain>
    </source>
</reference>
<dbReference type="InterPro" id="IPR036271">
    <property type="entry name" value="Tet_transcr_reg_TetR-rel_C_sf"/>
</dbReference>
<dbReference type="Proteomes" id="UP000289784">
    <property type="component" value="Unassembled WGS sequence"/>
</dbReference>
<feature type="domain" description="HTH tetR-type" evidence="6">
    <location>
        <begin position="26"/>
        <end position="86"/>
    </location>
</feature>
<dbReference type="InterPro" id="IPR050109">
    <property type="entry name" value="HTH-type_TetR-like_transc_reg"/>
</dbReference>
<dbReference type="OrthoDB" id="8535430at2"/>
<protein>
    <submittedName>
        <fullName evidence="7">TetR/AcrR family transcriptional regulator</fullName>
    </submittedName>
</protein>
<dbReference type="InterPro" id="IPR039536">
    <property type="entry name" value="TetR_C_Proteobacteria"/>
</dbReference>
<evidence type="ECO:0000256" key="1">
    <source>
        <dbReference type="ARBA" id="ARBA00023015"/>
    </source>
</evidence>
<feature type="DNA-binding region" description="H-T-H motif" evidence="4">
    <location>
        <begin position="49"/>
        <end position="68"/>
    </location>
</feature>
<evidence type="ECO:0000256" key="5">
    <source>
        <dbReference type="SAM" id="MobiDB-lite"/>
    </source>
</evidence>
<keyword evidence="1" id="KW-0805">Transcription regulation</keyword>
<dbReference type="GO" id="GO:0000976">
    <property type="term" value="F:transcription cis-regulatory region binding"/>
    <property type="evidence" value="ECO:0007669"/>
    <property type="project" value="TreeGrafter"/>
</dbReference>
<dbReference type="PROSITE" id="PS50977">
    <property type="entry name" value="HTH_TETR_2"/>
    <property type="match status" value="1"/>
</dbReference>
<accession>A0A4Q1K0T4</accession>
<evidence type="ECO:0000313" key="8">
    <source>
        <dbReference type="Proteomes" id="UP000289784"/>
    </source>
</evidence>
<organism evidence="7 8">
    <name type="scientific">Pseudoxanthomonas composti</name>
    <dbReference type="NCBI Taxonomy" id="2137479"/>
    <lineage>
        <taxon>Bacteria</taxon>
        <taxon>Pseudomonadati</taxon>
        <taxon>Pseudomonadota</taxon>
        <taxon>Gammaproteobacteria</taxon>
        <taxon>Lysobacterales</taxon>
        <taxon>Lysobacteraceae</taxon>
        <taxon>Pseudoxanthomonas</taxon>
    </lineage>
</organism>
<dbReference type="PANTHER" id="PTHR30055:SF146">
    <property type="entry name" value="HTH-TYPE TRANSCRIPTIONAL DUAL REGULATOR CECR"/>
    <property type="match status" value="1"/>
</dbReference>
<evidence type="ECO:0000256" key="2">
    <source>
        <dbReference type="ARBA" id="ARBA00023125"/>
    </source>
</evidence>
<dbReference type="Pfam" id="PF00440">
    <property type="entry name" value="TetR_N"/>
    <property type="match status" value="1"/>
</dbReference>
<comment type="caution">
    <text evidence="7">The sequence shown here is derived from an EMBL/GenBank/DDBJ whole genome shotgun (WGS) entry which is preliminary data.</text>
</comment>
<dbReference type="GO" id="GO:0003700">
    <property type="term" value="F:DNA-binding transcription factor activity"/>
    <property type="evidence" value="ECO:0007669"/>
    <property type="project" value="TreeGrafter"/>
</dbReference>
<keyword evidence="3" id="KW-0804">Transcription</keyword>
<evidence type="ECO:0000256" key="4">
    <source>
        <dbReference type="PROSITE-ProRule" id="PRU00335"/>
    </source>
</evidence>
<proteinExistence type="predicted"/>
<sequence length="222" mass="24166">MSGQAISANPHPEAKSPSGPGRPKDLAKRSAILEAAKTLFLRDGFAGTSMDQIAGEAGVSKLTVYSHFGDKEHLFAEAIQSKCRDLMPDELFEFDDLRGSLRQQLERIATAFFDMVSSEEALSIHRMLLAPGNGDEGLRRIFWEAGPARTHAAFGAFLASHAAAGELDLPDAHIAAQQFFTLVKGELHSRLMCGLCEPLTAAERAQHLQSAIDMFLRAYAVR</sequence>
<dbReference type="RefSeq" id="WP_129469723.1">
    <property type="nucleotide sequence ID" value="NZ_SAWZ01000001.1"/>
</dbReference>
<dbReference type="PRINTS" id="PR00455">
    <property type="entry name" value="HTHTETR"/>
</dbReference>
<dbReference type="Pfam" id="PF14246">
    <property type="entry name" value="TetR_C_7"/>
    <property type="match status" value="1"/>
</dbReference>
<evidence type="ECO:0000313" key="7">
    <source>
        <dbReference type="EMBL" id="RXR08832.1"/>
    </source>
</evidence>
<dbReference type="EMBL" id="SAWZ01000001">
    <property type="protein sequence ID" value="RXR08832.1"/>
    <property type="molecule type" value="Genomic_DNA"/>
</dbReference>